<keyword evidence="2" id="KW-0645">Protease</keyword>
<dbReference type="InterPro" id="IPR029058">
    <property type="entry name" value="AB_hydrolase_fold"/>
</dbReference>
<dbReference type="PANTHER" id="PTHR11010:SF117">
    <property type="entry name" value="SERINE PROTEASE 16"/>
    <property type="match status" value="1"/>
</dbReference>
<comment type="similarity">
    <text evidence="1">Belongs to the peptidase S28 family.</text>
</comment>
<evidence type="ECO:0000256" key="2">
    <source>
        <dbReference type="ARBA" id="ARBA00022670"/>
    </source>
</evidence>
<feature type="signal peptide" evidence="6">
    <location>
        <begin position="1"/>
        <end position="18"/>
    </location>
</feature>
<dbReference type="OrthoDB" id="1735038at2759"/>
<dbReference type="GO" id="GO:0006508">
    <property type="term" value="P:proteolysis"/>
    <property type="evidence" value="ECO:0007669"/>
    <property type="project" value="UniProtKB-KW"/>
</dbReference>
<organism evidence="7 8">
    <name type="scientific">Saprolegnia diclina (strain VS20)</name>
    <dbReference type="NCBI Taxonomy" id="1156394"/>
    <lineage>
        <taxon>Eukaryota</taxon>
        <taxon>Sar</taxon>
        <taxon>Stramenopiles</taxon>
        <taxon>Oomycota</taxon>
        <taxon>Saprolegniomycetes</taxon>
        <taxon>Saprolegniales</taxon>
        <taxon>Saprolegniaceae</taxon>
        <taxon>Saprolegnia</taxon>
    </lineage>
</organism>
<evidence type="ECO:0000313" key="7">
    <source>
        <dbReference type="EMBL" id="EQC25332.1"/>
    </source>
</evidence>
<dbReference type="OMA" id="YHVNDAY"/>
<protein>
    <submittedName>
        <fullName evidence="7">Uncharacterized protein</fullName>
    </submittedName>
</protein>
<dbReference type="SUPFAM" id="SSF53474">
    <property type="entry name" value="alpha/beta-Hydrolases"/>
    <property type="match status" value="1"/>
</dbReference>
<reference evidence="7 8" key="1">
    <citation type="submission" date="2012-04" db="EMBL/GenBank/DDBJ databases">
        <title>The Genome Sequence of Saprolegnia declina VS20.</title>
        <authorList>
            <consortium name="The Broad Institute Genome Sequencing Platform"/>
            <person name="Russ C."/>
            <person name="Nusbaum C."/>
            <person name="Tyler B."/>
            <person name="van West P."/>
            <person name="Dieguez-Uribeondo J."/>
            <person name="de Bruijn I."/>
            <person name="Tripathy S."/>
            <person name="Jiang R."/>
            <person name="Young S.K."/>
            <person name="Zeng Q."/>
            <person name="Gargeya S."/>
            <person name="Fitzgerald M."/>
            <person name="Haas B."/>
            <person name="Abouelleil A."/>
            <person name="Alvarado L."/>
            <person name="Arachchi H.M."/>
            <person name="Berlin A."/>
            <person name="Chapman S.B."/>
            <person name="Goldberg J."/>
            <person name="Griggs A."/>
            <person name="Gujja S."/>
            <person name="Hansen M."/>
            <person name="Howarth C."/>
            <person name="Imamovic A."/>
            <person name="Larimer J."/>
            <person name="McCowen C."/>
            <person name="Montmayeur A."/>
            <person name="Murphy C."/>
            <person name="Neiman D."/>
            <person name="Pearson M."/>
            <person name="Priest M."/>
            <person name="Roberts A."/>
            <person name="Saif S."/>
            <person name="Shea T."/>
            <person name="Sisk P."/>
            <person name="Sykes S."/>
            <person name="Wortman J."/>
            <person name="Nusbaum C."/>
            <person name="Birren B."/>
        </authorList>
    </citation>
    <scope>NUCLEOTIDE SEQUENCE [LARGE SCALE GENOMIC DNA]</scope>
    <source>
        <strain evidence="7 8">VS20</strain>
    </source>
</reference>
<dbReference type="VEuPathDB" id="FungiDB:SDRG_16795"/>
<gene>
    <name evidence="7" type="ORF">SDRG_16795</name>
</gene>
<evidence type="ECO:0000256" key="5">
    <source>
        <dbReference type="ARBA" id="ARBA00023180"/>
    </source>
</evidence>
<dbReference type="GO" id="GO:0070008">
    <property type="term" value="F:serine-type exopeptidase activity"/>
    <property type="evidence" value="ECO:0007669"/>
    <property type="project" value="InterPro"/>
</dbReference>
<dbReference type="PANTHER" id="PTHR11010">
    <property type="entry name" value="PROTEASE S28 PRO-X CARBOXYPEPTIDASE-RELATED"/>
    <property type="match status" value="1"/>
</dbReference>
<evidence type="ECO:0000256" key="6">
    <source>
        <dbReference type="SAM" id="SignalP"/>
    </source>
</evidence>
<evidence type="ECO:0000256" key="1">
    <source>
        <dbReference type="ARBA" id="ARBA00011079"/>
    </source>
</evidence>
<keyword evidence="4" id="KW-0378">Hydrolase</keyword>
<keyword evidence="5" id="KW-0325">Glycoprotein</keyword>
<dbReference type="AlphaFoldDB" id="T0R761"/>
<dbReference type="InterPro" id="IPR042269">
    <property type="entry name" value="Ser_carbopepase_S28_SKS"/>
</dbReference>
<dbReference type="eggNOG" id="KOG2182">
    <property type="taxonomic scope" value="Eukaryota"/>
</dbReference>
<name>T0R761_SAPDV</name>
<dbReference type="Proteomes" id="UP000030762">
    <property type="component" value="Unassembled WGS sequence"/>
</dbReference>
<dbReference type="Gene3D" id="3.40.50.1820">
    <property type="entry name" value="alpha/beta hydrolase"/>
    <property type="match status" value="1"/>
</dbReference>
<evidence type="ECO:0000256" key="4">
    <source>
        <dbReference type="ARBA" id="ARBA00022801"/>
    </source>
</evidence>
<dbReference type="InParanoid" id="T0R761"/>
<sequence>MVRLFLTTALAVATLTEAINPLLVKENTILKNLQKFERENHLEDTAAPLPDSWFEKQILDHTHDNCGTPSYWKQRYHVNDAYYKGAGSPVFLYIHGENVATPGYITSQGMYIVAAAKKYGALLVALEHRFYGKSQPTADMSTANLAYHTSDQALADLATFQDYFAANRSIRASSPWVAFGGSYPGMLAGWVKYKYPTRFAGSIASSAPIDIKADYFEYMNVVASGLQTVGGDACTSTLQEGLKQFHALVASDKPDDVATLKKLFNPCTPFTSDLDKMDIEANIMGAYQGFSQDNDWDSYVLKNACADLTAKDGLSPLEKVAKINARSFTPESNCTNSNYEADWVTGVSGTALDTENINRQWTWQTCNEFGFGQTAAKSTGPFSELKFVTADGVYYQMCKDVFGITDTDARIAAKRADFHGLDIDVGNVIWPGGTIDPWSALGYHNQTQPKNPTSKVVFIEGTSHCGDMNAPSKADLPSLVWAHQQIDAAIAGFVGK</sequence>
<evidence type="ECO:0000313" key="8">
    <source>
        <dbReference type="Proteomes" id="UP000030762"/>
    </source>
</evidence>
<keyword evidence="3 6" id="KW-0732">Signal</keyword>
<dbReference type="EMBL" id="JH767284">
    <property type="protein sequence ID" value="EQC25332.1"/>
    <property type="molecule type" value="Genomic_DNA"/>
</dbReference>
<keyword evidence="8" id="KW-1185">Reference proteome</keyword>
<feature type="chain" id="PRO_5004570394" evidence="6">
    <location>
        <begin position="19"/>
        <end position="496"/>
    </location>
</feature>
<accession>T0R761</accession>
<dbReference type="RefSeq" id="XP_008621237.1">
    <property type="nucleotide sequence ID" value="XM_008623015.1"/>
</dbReference>
<dbReference type="GeneID" id="19957522"/>
<dbReference type="Pfam" id="PF05577">
    <property type="entry name" value="Peptidase_S28"/>
    <property type="match status" value="1"/>
</dbReference>
<evidence type="ECO:0000256" key="3">
    <source>
        <dbReference type="ARBA" id="ARBA00022729"/>
    </source>
</evidence>
<proteinExistence type="inferred from homology"/>
<dbReference type="GO" id="GO:0008239">
    <property type="term" value="F:dipeptidyl-peptidase activity"/>
    <property type="evidence" value="ECO:0007669"/>
    <property type="project" value="TreeGrafter"/>
</dbReference>
<dbReference type="InterPro" id="IPR008758">
    <property type="entry name" value="Peptidase_S28"/>
</dbReference>
<dbReference type="Gene3D" id="1.20.120.980">
    <property type="entry name" value="Serine carboxypeptidase S28, SKS domain"/>
    <property type="match status" value="1"/>
</dbReference>